<keyword evidence="4" id="KW-1185">Reference proteome</keyword>
<sequence length="190" mass="20728">MESNHRPPLGAPMSADYRRGHTGWQPVGGLGMAASVLIGLVALLAGLRTIAVVSGRVQLALLYILLYVVALIAAAVVFIVWVRRARANVHLVAGQRFAPRQRGYWARFSWVARYVSDVWRASAPDGHGGERLVMAWWITWLASKLVPALDRGVADRIPVAVVATVLEIAAAVLAIVIILRISKWQRVSPV</sequence>
<protein>
    <submittedName>
        <fullName evidence="3">DUF4328 domain-containing protein</fullName>
    </submittedName>
</protein>
<reference evidence="3 4" key="1">
    <citation type="submission" date="2024-09" db="EMBL/GenBank/DDBJ databases">
        <authorList>
            <person name="Sun Q."/>
            <person name="Mori K."/>
        </authorList>
    </citation>
    <scope>NUCLEOTIDE SEQUENCE [LARGE SCALE GENOMIC DNA]</scope>
    <source>
        <strain evidence="3 4">TBRC 1432</strain>
    </source>
</reference>
<feature type="domain" description="DUF4328" evidence="2">
    <location>
        <begin position="51"/>
        <end position="182"/>
    </location>
</feature>
<keyword evidence="1" id="KW-0472">Membrane</keyword>
<dbReference type="RefSeq" id="WP_273934692.1">
    <property type="nucleotide sequence ID" value="NZ_CP097263.1"/>
</dbReference>
<comment type="caution">
    <text evidence="3">The sequence shown here is derived from an EMBL/GenBank/DDBJ whole genome shotgun (WGS) entry which is preliminary data.</text>
</comment>
<organism evidence="3 4">
    <name type="scientific">Kutzneria chonburiensis</name>
    <dbReference type="NCBI Taxonomy" id="1483604"/>
    <lineage>
        <taxon>Bacteria</taxon>
        <taxon>Bacillati</taxon>
        <taxon>Actinomycetota</taxon>
        <taxon>Actinomycetes</taxon>
        <taxon>Pseudonocardiales</taxon>
        <taxon>Pseudonocardiaceae</taxon>
        <taxon>Kutzneria</taxon>
    </lineage>
</organism>
<evidence type="ECO:0000313" key="4">
    <source>
        <dbReference type="Proteomes" id="UP001589810"/>
    </source>
</evidence>
<name>A0ABV6MYJ5_9PSEU</name>
<accession>A0ABV6MYJ5</accession>
<feature type="transmembrane region" description="Helical" evidence="1">
    <location>
        <begin position="59"/>
        <end position="82"/>
    </location>
</feature>
<evidence type="ECO:0000256" key="1">
    <source>
        <dbReference type="SAM" id="Phobius"/>
    </source>
</evidence>
<feature type="transmembrane region" description="Helical" evidence="1">
    <location>
        <begin position="27"/>
        <end position="47"/>
    </location>
</feature>
<gene>
    <name evidence="3" type="ORF">ACFFH7_27985</name>
</gene>
<evidence type="ECO:0000259" key="2">
    <source>
        <dbReference type="Pfam" id="PF14219"/>
    </source>
</evidence>
<proteinExistence type="predicted"/>
<evidence type="ECO:0000313" key="3">
    <source>
        <dbReference type="EMBL" id="MFC0545380.1"/>
    </source>
</evidence>
<dbReference type="EMBL" id="JBHLUD010000009">
    <property type="protein sequence ID" value="MFC0545380.1"/>
    <property type="molecule type" value="Genomic_DNA"/>
</dbReference>
<dbReference type="InterPro" id="IPR025565">
    <property type="entry name" value="DUF4328"/>
</dbReference>
<dbReference type="Pfam" id="PF14219">
    <property type="entry name" value="DUF4328"/>
    <property type="match status" value="1"/>
</dbReference>
<keyword evidence="1" id="KW-1133">Transmembrane helix</keyword>
<dbReference type="Proteomes" id="UP001589810">
    <property type="component" value="Unassembled WGS sequence"/>
</dbReference>
<keyword evidence="1" id="KW-0812">Transmembrane</keyword>
<feature type="transmembrane region" description="Helical" evidence="1">
    <location>
        <begin position="157"/>
        <end position="179"/>
    </location>
</feature>